<sequence>MSARQGLSNLVSLSVSHVALNPVFAGALLWALTRGPANVHNRLINSVSALCDPKTLARVTKLLRWLLALGVIKTVNKKLNQLALNAYRINNERKRWNWNEEVAVVTGGCSGIGLLTVKRLILKGVKVAILDVQQLPPALQGYASIKFFACDISDPEAVSSTAEKIRATMGPPSILVNNAGITQPHTILKTSPEYLRKIFDVNLLSNWYTIQAFLPDMIKSNKGHVVTVASLASYWSVAGMVDYCATKAAVLCLHEGLVQEVRHKHKAPNILFTSVHPDFVRTPLLEPYVPKLNAIGKTILEPSEVASAIAEQILGCSGGQLYLPKGTNRTTLIRGWPNWLQEMLRGGLAKIILSGTE</sequence>
<accession>A0A9W9C6I9</accession>
<comment type="function">
    <text evidence="9">Catalyzes the reduction of all-trans-retinal to all-trans-retinol in the presence of NADPH.</text>
</comment>
<dbReference type="FunFam" id="3.40.50.720:FF:000131">
    <property type="entry name" value="Short-chain dehydrogenase/reductase 3"/>
    <property type="match status" value="1"/>
</dbReference>
<dbReference type="InterPro" id="IPR036291">
    <property type="entry name" value="NAD(P)-bd_dom_sf"/>
</dbReference>
<dbReference type="PRINTS" id="PR00081">
    <property type="entry name" value="GDHRDH"/>
</dbReference>
<evidence type="ECO:0000256" key="8">
    <source>
        <dbReference type="ARBA" id="ARBA00023136"/>
    </source>
</evidence>
<keyword evidence="8" id="KW-0472">Membrane</keyword>
<dbReference type="GeneID" id="80912944"/>
<dbReference type="Pfam" id="PF00106">
    <property type="entry name" value="adh_short"/>
    <property type="match status" value="1"/>
</dbReference>
<evidence type="ECO:0000256" key="9">
    <source>
        <dbReference type="ARBA" id="ARBA00059620"/>
    </source>
</evidence>
<dbReference type="AlphaFoldDB" id="A0A9W9C6I9"/>
<evidence type="ECO:0000256" key="6">
    <source>
        <dbReference type="ARBA" id="ARBA00023002"/>
    </source>
</evidence>
<dbReference type="PANTHER" id="PTHR24322">
    <property type="entry name" value="PKSB"/>
    <property type="match status" value="1"/>
</dbReference>
<dbReference type="PRINTS" id="PR00080">
    <property type="entry name" value="SDRFAMILY"/>
</dbReference>
<dbReference type="GO" id="GO:0016020">
    <property type="term" value="C:membrane"/>
    <property type="evidence" value="ECO:0007669"/>
    <property type="project" value="UniProtKB-SubCell"/>
</dbReference>
<keyword evidence="5" id="KW-1133">Transmembrane helix</keyword>
<keyword evidence="4" id="KW-0521">NADP</keyword>
<dbReference type="InterPro" id="IPR002347">
    <property type="entry name" value="SDR_fam"/>
</dbReference>
<gene>
    <name evidence="13" type="ORF">N0V89_009414</name>
</gene>
<dbReference type="Proteomes" id="UP001140513">
    <property type="component" value="Unassembled WGS sequence"/>
</dbReference>
<dbReference type="GO" id="GO:0052650">
    <property type="term" value="F:all-trans-retinol dehydrogenase (NADP+) activity"/>
    <property type="evidence" value="ECO:0007669"/>
    <property type="project" value="UniProtKB-ARBA"/>
</dbReference>
<dbReference type="Gene3D" id="3.40.50.720">
    <property type="entry name" value="NAD(P)-binding Rossmann-like Domain"/>
    <property type="match status" value="1"/>
</dbReference>
<keyword evidence="7" id="KW-0443">Lipid metabolism</keyword>
<comment type="caution">
    <text evidence="13">The sequence shown here is derived from an EMBL/GenBank/DDBJ whole genome shotgun (WGS) entry which is preliminary data.</text>
</comment>
<comment type="subcellular location">
    <subcellularLocation>
        <location evidence="1">Membrane</location>
        <topology evidence="1">Multi-pass membrane protein</topology>
    </subcellularLocation>
</comment>
<proteinExistence type="inferred from homology"/>
<dbReference type="EMBL" id="JAPEUX010000007">
    <property type="protein sequence ID" value="KAJ4348042.1"/>
    <property type="molecule type" value="Genomic_DNA"/>
</dbReference>
<keyword evidence="6" id="KW-0560">Oxidoreductase</keyword>
<dbReference type="PANTHER" id="PTHR24322:SF736">
    <property type="entry name" value="RETINOL DEHYDROGENASE 10"/>
    <property type="match status" value="1"/>
</dbReference>
<evidence type="ECO:0000313" key="14">
    <source>
        <dbReference type="Proteomes" id="UP001140513"/>
    </source>
</evidence>
<evidence type="ECO:0000256" key="11">
    <source>
        <dbReference type="ARBA" id="ARBA00082544"/>
    </source>
</evidence>
<evidence type="ECO:0000256" key="7">
    <source>
        <dbReference type="ARBA" id="ARBA00023098"/>
    </source>
</evidence>
<evidence type="ECO:0000256" key="3">
    <source>
        <dbReference type="ARBA" id="ARBA00022692"/>
    </source>
</evidence>
<evidence type="ECO:0000256" key="10">
    <source>
        <dbReference type="ARBA" id="ARBA00068717"/>
    </source>
</evidence>
<evidence type="ECO:0000256" key="12">
    <source>
        <dbReference type="RuleBase" id="RU000363"/>
    </source>
</evidence>
<keyword evidence="14" id="KW-1185">Reference proteome</keyword>
<organism evidence="13 14">
    <name type="scientific">Didymosphaeria variabile</name>
    <dbReference type="NCBI Taxonomy" id="1932322"/>
    <lineage>
        <taxon>Eukaryota</taxon>
        <taxon>Fungi</taxon>
        <taxon>Dikarya</taxon>
        <taxon>Ascomycota</taxon>
        <taxon>Pezizomycotina</taxon>
        <taxon>Dothideomycetes</taxon>
        <taxon>Pleosporomycetidae</taxon>
        <taxon>Pleosporales</taxon>
        <taxon>Massarineae</taxon>
        <taxon>Didymosphaeriaceae</taxon>
        <taxon>Didymosphaeria</taxon>
    </lineage>
</organism>
<dbReference type="SUPFAM" id="SSF51735">
    <property type="entry name" value="NAD(P)-binding Rossmann-fold domains"/>
    <property type="match status" value="1"/>
</dbReference>
<evidence type="ECO:0000256" key="2">
    <source>
        <dbReference type="ARBA" id="ARBA00006484"/>
    </source>
</evidence>
<dbReference type="OrthoDB" id="10253736at2759"/>
<evidence type="ECO:0000256" key="5">
    <source>
        <dbReference type="ARBA" id="ARBA00022989"/>
    </source>
</evidence>
<reference evidence="13" key="1">
    <citation type="submission" date="2022-10" db="EMBL/GenBank/DDBJ databases">
        <title>Tapping the CABI collections for fungal endophytes: first genome assemblies for Collariella, Neodidymelliopsis, Ascochyta clinopodiicola, Didymella pomorum, Didymosphaeria variabile, Neocosmospora piperis and Neocucurbitaria cava.</title>
        <authorList>
            <person name="Hill R."/>
        </authorList>
    </citation>
    <scope>NUCLEOTIDE SEQUENCE</scope>
    <source>
        <strain evidence="13">IMI 356815</strain>
    </source>
</reference>
<keyword evidence="3" id="KW-0812">Transmembrane</keyword>
<comment type="similarity">
    <text evidence="2 12">Belongs to the short-chain dehydrogenases/reductases (SDR) family.</text>
</comment>
<evidence type="ECO:0000256" key="4">
    <source>
        <dbReference type="ARBA" id="ARBA00022857"/>
    </source>
</evidence>
<protein>
    <recommendedName>
        <fullName evidence="10">Short-chain dehydrogenase/reductase 3</fullName>
    </recommendedName>
    <alternativeName>
        <fullName evidence="11">Retinal short-chain dehydrogenase/reductase 1</fullName>
    </alternativeName>
</protein>
<evidence type="ECO:0000313" key="13">
    <source>
        <dbReference type="EMBL" id="KAJ4348042.1"/>
    </source>
</evidence>
<name>A0A9W9C6I9_9PLEO</name>
<dbReference type="RefSeq" id="XP_056067430.1">
    <property type="nucleotide sequence ID" value="XM_056218165.1"/>
</dbReference>
<evidence type="ECO:0000256" key="1">
    <source>
        <dbReference type="ARBA" id="ARBA00004141"/>
    </source>
</evidence>